<dbReference type="InterPro" id="IPR012795">
    <property type="entry name" value="tRNA_Ile_lys_synt_N"/>
</dbReference>
<dbReference type="NCBIfam" id="TIGR02432">
    <property type="entry name" value="lysidine_TilS_N"/>
    <property type="match status" value="1"/>
</dbReference>
<comment type="subcellular location">
    <subcellularLocation>
        <location evidence="6">Cytoplasm</location>
    </subcellularLocation>
</comment>
<feature type="domain" description="tRNA(Ile)-lysidine/2-thiocytidine synthase N-terminal" evidence="7">
    <location>
        <begin position="48"/>
        <end position="229"/>
    </location>
</feature>
<dbReference type="STRING" id="311410.LA5095_01670"/>
<dbReference type="PANTHER" id="PTHR43033:SF1">
    <property type="entry name" value="TRNA(ILE)-LYSIDINE SYNTHASE-RELATED"/>
    <property type="match status" value="1"/>
</dbReference>
<dbReference type="PANTHER" id="PTHR43033">
    <property type="entry name" value="TRNA(ILE)-LYSIDINE SYNTHASE-RELATED"/>
    <property type="match status" value="1"/>
</dbReference>
<keyword evidence="4 6" id="KW-0067">ATP-binding</keyword>
<dbReference type="InterPro" id="IPR012094">
    <property type="entry name" value="tRNA_Ile_lys_synt"/>
</dbReference>
<dbReference type="GO" id="GO:0005737">
    <property type="term" value="C:cytoplasm"/>
    <property type="evidence" value="ECO:0007669"/>
    <property type="project" value="UniProtKB-SubCell"/>
</dbReference>
<dbReference type="InterPro" id="IPR014729">
    <property type="entry name" value="Rossmann-like_a/b/a_fold"/>
</dbReference>
<keyword evidence="2 6" id="KW-0819">tRNA processing</keyword>
<keyword evidence="3 6" id="KW-0547">Nucleotide-binding</keyword>
<dbReference type="Proteomes" id="UP000049983">
    <property type="component" value="Unassembled WGS sequence"/>
</dbReference>
<dbReference type="Gene3D" id="3.40.50.620">
    <property type="entry name" value="HUPs"/>
    <property type="match status" value="1"/>
</dbReference>
<comment type="function">
    <text evidence="6">Ligates lysine onto the cytidine present at position 34 of the AUA codon-specific tRNA(Ile) that contains the anticodon CAU, in an ATP-dependent manner. Cytidine is converted to lysidine, thus changing the amino acid specificity of the tRNA from methionine to isoleucine.</text>
</comment>
<dbReference type="EMBL" id="CXWC01000010">
    <property type="protein sequence ID" value="CTQ71461.1"/>
    <property type="molecule type" value="Genomic_DNA"/>
</dbReference>
<evidence type="ECO:0000256" key="4">
    <source>
        <dbReference type="ARBA" id="ARBA00022840"/>
    </source>
</evidence>
<dbReference type="OrthoDB" id="9807403at2"/>
<name>A0A0M6Z4Y0_9HYPH</name>
<evidence type="ECO:0000313" key="9">
    <source>
        <dbReference type="Proteomes" id="UP000049983"/>
    </source>
</evidence>
<evidence type="ECO:0000256" key="2">
    <source>
        <dbReference type="ARBA" id="ARBA00022694"/>
    </source>
</evidence>
<comment type="domain">
    <text evidence="6">The N-terminal region contains the highly conserved SGGXDS motif, predicted to be a P-loop motif involved in ATP binding.</text>
</comment>
<dbReference type="GO" id="GO:0032267">
    <property type="term" value="F:tRNA(Ile)-lysidine synthase activity"/>
    <property type="evidence" value="ECO:0007669"/>
    <property type="project" value="UniProtKB-EC"/>
</dbReference>
<proteinExistence type="inferred from homology"/>
<organism evidence="8 9">
    <name type="scientific">Roseibium album</name>
    <dbReference type="NCBI Taxonomy" id="311410"/>
    <lineage>
        <taxon>Bacteria</taxon>
        <taxon>Pseudomonadati</taxon>
        <taxon>Pseudomonadota</taxon>
        <taxon>Alphaproteobacteria</taxon>
        <taxon>Hyphomicrobiales</taxon>
        <taxon>Stappiaceae</taxon>
        <taxon>Roseibium</taxon>
    </lineage>
</organism>
<dbReference type="EC" id="6.3.4.19" evidence="6"/>
<gene>
    <name evidence="6 8" type="primary">tilS</name>
    <name evidence="8" type="ORF">LA5096_02924</name>
</gene>
<dbReference type="CDD" id="cd01992">
    <property type="entry name" value="TilS_N"/>
    <property type="match status" value="1"/>
</dbReference>
<evidence type="ECO:0000256" key="6">
    <source>
        <dbReference type="HAMAP-Rule" id="MF_01161"/>
    </source>
</evidence>
<keyword evidence="6" id="KW-0963">Cytoplasm</keyword>
<evidence type="ECO:0000313" key="8">
    <source>
        <dbReference type="EMBL" id="CTQ71461.1"/>
    </source>
</evidence>
<dbReference type="InterPro" id="IPR011063">
    <property type="entry name" value="TilS/TtcA_N"/>
</dbReference>
<dbReference type="GO" id="GO:0006400">
    <property type="term" value="P:tRNA modification"/>
    <property type="evidence" value="ECO:0007669"/>
    <property type="project" value="UniProtKB-UniRule"/>
</dbReference>
<reference evidence="9" key="1">
    <citation type="submission" date="2015-07" db="EMBL/GenBank/DDBJ databases">
        <authorList>
            <person name="Rodrigo-Torres Lidia"/>
            <person name="Arahal R.David."/>
        </authorList>
    </citation>
    <scope>NUCLEOTIDE SEQUENCE [LARGE SCALE GENOMIC DNA]</scope>
    <source>
        <strain evidence="9">CECT 5096</strain>
    </source>
</reference>
<accession>A0A0M6Z4Y0</accession>
<feature type="binding site" evidence="6">
    <location>
        <begin position="52"/>
        <end position="57"/>
    </location>
    <ligand>
        <name>ATP</name>
        <dbReference type="ChEBI" id="CHEBI:30616"/>
    </ligand>
</feature>
<dbReference type="HAMAP" id="MF_01161">
    <property type="entry name" value="tRNA_Ile_lys_synt"/>
    <property type="match status" value="1"/>
</dbReference>
<protein>
    <recommendedName>
        <fullName evidence="6">tRNA(Ile)-lysidine synthase</fullName>
        <ecNumber evidence="6">6.3.4.19</ecNumber>
    </recommendedName>
    <alternativeName>
        <fullName evidence="6">tRNA(Ile)-2-lysyl-cytidine synthase</fullName>
    </alternativeName>
    <alternativeName>
        <fullName evidence="6">tRNA(Ile)-lysidine synthetase</fullName>
    </alternativeName>
</protein>
<dbReference type="SUPFAM" id="SSF52402">
    <property type="entry name" value="Adenine nucleotide alpha hydrolases-like"/>
    <property type="match status" value="1"/>
</dbReference>
<comment type="catalytic activity">
    <reaction evidence="5 6">
        <text>cytidine(34) in tRNA(Ile2) + L-lysine + ATP = lysidine(34) in tRNA(Ile2) + AMP + diphosphate + H(+)</text>
        <dbReference type="Rhea" id="RHEA:43744"/>
        <dbReference type="Rhea" id="RHEA-COMP:10625"/>
        <dbReference type="Rhea" id="RHEA-COMP:10670"/>
        <dbReference type="ChEBI" id="CHEBI:15378"/>
        <dbReference type="ChEBI" id="CHEBI:30616"/>
        <dbReference type="ChEBI" id="CHEBI:32551"/>
        <dbReference type="ChEBI" id="CHEBI:33019"/>
        <dbReference type="ChEBI" id="CHEBI:82748"/>
        <dbReference type="ChEBI" id="CHEBI:83665"/>
        <dbReference type="ChEBI" id="CHEBI:456215"/>
        <dbReference type="EC" id="6.3.4.19"/>
    </reaction>
</comment>
<evidence type="ECO:0000256" key="3">
    <source>
        <dbReference type="ARBA" id="ARBA00022741"/>
    </source>
</evidence>
<dbReference type="GO" id="GO:0005524">
    <property type="term" value="F:ATP binding"/>
    <property type="evidence" value="ECO:0007669"/>
    <property type="project" value="UniProtKB-UniRule"/>
</dbReference>
<evidence type="ECO:0000259" key="7">
    <source>
        <dbReference type="Pfam" id="PF01171"/>
    </source>
</evidence>
<dbReference type="AlphaFoldDB" id="A0A0M6Z4Y0"/>
<evidence type="ECO:0000256" key="5">
    <source>
        <dbReference type="ARBA" id="ARBA00048539"/>
    </source>
</evidence>
<dbReference type="Pfam" id="PF01171">
    <property type="entry name" value="ATP_bind_3"/>
    <property type="match status" value="1"/>
</dbReference>
<keyword evidence="9" id="KW-1185">Reference proteome</keyword>
<comment type="similarity">
    <text evidence="6">Belongs to the tRNA(Ile)-lysidine synthase family.</text>
</comment>
<sequence>MQRRQFCQKRGTNASVRNVPDQPVEMPGLPDDAVDALFSGLNSFSNLSLAVSGGADSLCLLVLFGEWSRRVSWKGRAEVIVVNHGLRQESDAEARFVVDVAKRSGYAASVLRWEGEKPQSNVQEAARTARYCLIARRMKATGAEALLLGHHLDDQAETFLDRLTRGSGISGLSAMAADERDGPEGLRLLRPFLSVRKLRLEASLRERGQDWCTDPSNLDMKYKRSRLRNILGLLNEEGLSVERVAETAAHIRRSRDALEFAVRDIVSRKVEFHPAGPARLNREVFAAFPVDLRLRLLNEIMTHVTGVRARPRLAKLQSLDAALNCGESLRQSLCGTMFEAGAETIWCWREPGRVPPMTLSEFDRQGIWDHRFAYSVLADRQSIDEPDGLRLGPLCHAPAGAADFVWPEGWPKAAFDCSPVVWSPDGLIFTQSASLPVQPGKNNHSCTLDLARLPIRGKLSDNSRDIGDVCGEI</sequence>
<keyword evidence="1 6" id="KW-0436">Ligase</keyword>
<evidence type="ECO:0000256" key="1">
    <source>
        <dbReference type="ARBA" id="ARBA00022598"/>
    </source>
</evidence>